<dbReference type="PANTHER" id="PTHR33327:SF3">
    <property type="entry name" value="RNA-DIRECTED DNA POLYMERASE"/>
    <property type="match status" value="1"/>
</dbReference>
<sequence>MNSPNKLIDIDSPSTNPFHSSQPDDNVLNSINAISELRLPTYGVNNPRIWFAQVEALFLSRGIRSQATKYAYIVGALPIEVAAEVGDLIDNVPETDPYDKIKAAVIHRTSQSDEKRLQQLLTACELGDKRPSQLLRHMRQLAGSYKLDEALLKQMWSQRLPHSVRQILSISGASVSLDDLADMADKMIEIYPDSCGVNAIPSSSSENMSDALNIQQQITQLTQQLASLQATISTIRSRPPRSTSRRRSVSRHRLRSPKRAAGICWYHSNYGEKARRCTKPCNFTTNKPDHQGNEVARQYWRQLLLANMLAASSTSGIVFLAQTS</sequence>
<dbReference type="WBParaSite" id="SMTH1_107200.1">
    <property type="protein sequence ID" value="SMTH1_107200.1"/>
    <property type="gene ID" value="SMTH1_107200"/>
</dbReference>
<feature type="domain" description="DUF7041" evidence="2">
    <location>
        <begin position="39"/>
        <end position="122"/>
    </location>
</feature>
<proteinExistence type="predicted"/>
<feature type="region of interest" description="Disordered" evidence="1">
    <location>
        <begin position="236"/>
        <end position="255"/>
    </location>
</feature>
<feature type="region of interest" description="Disordered" evidence="1">
    <location>
        <begin position="1"/>
        <end position="25"/>
    </location>
</feature>
<dbReference type="InterPro" id="IPR055469">
    <property type="entry name" value="DUF7041"/>
</dbReference>
<evidence type="ECO:0000313" key="3">
    <source>
        <dbReference type="Proteomes" id="UP000050791"/>
    </source>
</evidence>
<accession>A0AA85ATY6</accession>
<evidence type="ECO:0000259" key="2">
    <source>
        <dbReference type="Pfam" id="PF23055"/>
    </source>
</evidence>
<dbReference type="AlphaFoldDB" id="A0AA85ATY6"/>
<reference evidence="4" key="1">
    <citation type="submission" date="2023-11" db="UniProtKB">
        <authorList>
            <consortium name="WormBaseParasite"/>
        </authorList>
    </citation>
    <scope>IDENTIFICATION</scope>
</reference>
<evidence type="ECO:0000313" key="4">
    <source>
        <dbReference type="WBParaSite" id="SMTH1_107200.1"/>
    </source>
</evidence>
<feature type="compositionally biased region" description="Polar residues" evidence="1">
    <location>
        <begin position="12"/>
        <end position="25"/>
    </location>
</feature>
<feature type="compositionally biased region" description="Basic residues" evidence="1">
    <location>
        <begin position="243"/>
        <end position="255"/>
    </location>
</feature>
<name>A0AA85ATY6_9TREM</name>
<evidence type="ECO:0000256" key="1">
    <source>
        <dbReference type="SAM" id="MobiDB-lite"/>
    </source>
</evidence>
<dbReference type="PANTHER" id="PTHR33327">
    <property type="entry name" value="ENDONUCLEASE"/>
    <property type="match status" value="1"/>
</dbReference>
<dbReference type="Pfam" id="PF23055">
    <property type="entry name" value="DUF7041"/>
    <property type="match status" value="1"/>
</dbReference>
<dbReference type="Proteomes" id="UP000050791">
    <property type="component" value="Unassembled WGS sequence"/>
</dbReference>
<organism evidence="3 4">
    <name type="scientific">Schistosoma mattheei</name>
    <dbReference type="NCBI Taxonomy" id="31246"/>
    <lineage>
        <taxon>Eukaryota</taxon>
        <taxon>Metazoa</taxon>
        <taxon>Spiralia</taxon>
        <taxon>Lophotrochozoa</taxon>
        <taxon>Platyhelminthes</taxon>
        <taxon>Trematoda</taxon>
        <taxon>Digenea</taxon>
        <taxon>Strigeidida</taxon>
        <taxon>Schistosomatoidea</taxon>
        <taxon>Schistosomatidae</taxon>
        <taxon>Schistosoma</taxon>
    </lineage>
</organism>
<protein>
    <recommendedName>
        <fullName evidence="2">DUF7041 domain-containing protein</fullName>
    </recommendedName>
</protein>